<dbReference type="STRING" id="7574.A0A1S3HK35"/>
<dbReference type="InterPro" id="IPR020859">
    <property type="entry name" value="ROC"/>
</dbReference>
<feature type="domain" description="Roc" evidence="6">
    <location>
        <begin position="322"/>
        <end position="546"/>
    </location>
</feature>
<dbReference type="Gene3D" id="3.40.50.300">
    <property type="entry name" value="P-loop containing nucleotide triphosphate hydrolases"/>
    <property type="match status" value="1"/>
</dbReference>
<dbReference type="GO" id="GO:0005737">
    <property type="term" value="C:cytoplasm"/>
    <property type="evidence" value="ECO:0007669"/>
    <property type="project" value="TreeGrafter"/>
</dbReference>
<dbReference type="InterPro" id="IPR032675">
    <property type="entry name" value="LRR_dom_sf"/>
</dbReference>
<reference evidence="8" key="1">
    <citation type="submission" date="2025-08" db="UniProtKB">
        <authorList>
            <consortium name="RefSeq"/>
        </authorList>
    </citation>
    <scope>IDENTIFICATION</scope>
    <source>
        <tissue evidence="8">Gonads</tissue>
    </source>
</reference>
<evidence type="ECO:0000256" key="2">
    <source>
        <dbReference type="ARBA" id="ARBA00022737"/>
    </source>
</evidence>
<dbReference type="InterPro" id="IPR001315">
    <property type="entry name" value="CARD"/>
</dbReference>
<evidence type="ECO:0000256" key="4">
    <source>
        <dbReference type="SAM" id="MobiDB-lite"/>
    </source>
</evidence>
<sequence length="1070" mass="120497">MAMERRLHILEGIDKSGKAPPEEVSQWEELYWSPPLCLSDMFLYKTHDDTIEDPMTVIPKSIGLCTQLKRLTAAWHVVTVNSIDFRMGLDSLPTSFFSLQNLEELDLSWNSFSTIADEIDQLTKLRVLNLNKNRFSSFPVSICHLPLLEKLILSNNVLEGLHLDIGKLTKLKIFNVANNKIDKFPPLLCSLEAIEELNLNDNLLLKLPPEFSSMANIRVLKLSGNNFLDFPSPVCNLTALQELDLAWNRITTIPLTISQLKNLVSFKLHNNRLSILPKALRNLKKLHYLGVCGNPITFPPQSVCVAGTSAILSYLRGSKDLVLTTATKLQLNLLGCTCAGKSSLAQSLTQQTSCLTAEADRTKVIDQLIWTLPEEVVFNINDFGGHNVYTVVHPFFISPTAVSLVVFDLSTCDLTTPENYTMHIGSWIERLGSHAPHTLTLLVGTHADQCDDETKTSLCSEIATTAKEQLASHNTWLQHQIDRIDNLVAKAVEAPNKSALMTKRQKLLQMQAEQISIHDVVFPVSSKTLDGFQELETTLISIAKENGASLPSIWWKVARSIEKVDRDFLTMDQVLELYKSQVARSFIFKLLPSRAKKESAFKDTIDILRHLSGSGDIVWYEKNTSLSDIIFHKVEVIANLLKVVLDHDMKSSLTFESASKVVPLTGPKFQEMKEDLLKRGIISRNLMEILWKPFALGKTEMDAMIGLLQTLDLCYEVRVKDGIAEGGKAVDVTAKGEGAEGGREDPGSAGDATRKVRIGHSSSQDENQRPEESTSKDSKFGEMNLDDVAYHFPWLLTENCPADLQEYWSPRVAEFENQLTLELYFPRKCPDGLYERFTVRLHRYLGLFRSERVDWKDGVFAKLPSVTMLLNKELRQKDRVITVACRGRHLPDLWIEVRRAHDDLMGIIEEDWPGLPFDKYLKCPHCVKSAVEEPKLFPGEILNSPPPVERNLVPCHNKGGDGLIPANLVYPTAEDHNPMSKMNIEALKKNRPDLVKGITAPCLKNALRRFKARDIYTEDEISAIEGVAVIYDRVGAFLDVLKRKEQRAFYHFCQVLIENRASHLADLIKS</sequence>
<dbReference type="InterPro" id="IPR050216">
    <property type="entry name" value="LRR_domain-containing"/>
</dbReference>
<dbReference type="Gene3D" id="3.80.10.10">
    <property type="entry name" value="Ribonuclease Inhibitor"/>
    <property type="match status" value="2"/>
</dbReference>
<evidence type="ECO:0000256" key="1">
    <source>
        <dbReference type="ARBA" id="ARBA00022614"/>
    </source>
</evidence>
<dbReference type="Gene3D" id="3.30.70.1390">
    <property type="entry name" value="ROC domain from the Parkinson's disease-associated leucine-rich repeat kinase 2"/>
    <property type="match status" value="1"/>
</dbReference>
<keyword evidence="7" id="KW-1185">Reference proteome</keyword>
<dbReference type="Pfam" id="PF08477">
    <property type="entry name" value="Roc"/>
    <property type="match status" value="1"/>
</dbReference>
<dbReference type="OrthoDB" id="676979at2759"/>
<organism evidence="7 8">
    <name type="scientific">Lingula anatina</name>
    <name type="common">Brachiopod</name>
    <name type="synonym">Lingula unguis</name>
    <dbReference type="NCBI Taxonomy" id="7574"/>
    <lineage>
        <taxon>Eukaryota</taxon>
        <taxon>Metazoa</taxon>
        <taxon>Spiralia</taxon>
        <taxon>Lophotrochozoa</taxon>
        <taxon>Brachiopoda</taxon>
        <taxon>Linguliformea</taxon>
        <taxon>Lingulata</taxon>
        <taxon>Lingulida</taxon>
        <taxon>Linguloidea</taxon>
        <taxon>Lingulidae</taxon>
        <taxon>Lingula</taxon>
    </lineage>
</organism>
<keyword evidence="2" id="KW-0677">Repeat</keyword>
<dbReference type="RefSeq" id="XP_013385816.1">
    <property type="nucleotide sequence ID" value="XM_013530362.1"/>
</dbReference>
<dbReference type="InterPro" id="IPR001611">
    <property type="entry name" value="Leu-rich_rpt"/>
</dbReference>
<evidence type="ECO:0000256" key="3">
    <source>
        <dbReference type="ARBA" id="ARBA00022741"/>
    </source>
</evidence>
<dbReference type="GO" id="GO:0042981">
    <property type="term" value="P:regulation of apoptotic process"/>
    <property type="evidence" value="ECO:0007669"/>
    <property type="project" value="InterPro"/>
</dbReference>
<keyword evidence="3" id="KW-0547">Nucleotide-binding</keyword>
<dbReference type="Proteomes" id="UP000085678">
    <property type="component" value="Unplaced"/>
</dbReference>
<evidence type="ECO:0000313" key="7">
    <source>
        <dbReference type="Proteomes" id="UP000085678"/>
    </source>
</evidence>
<dbReference type="InterPro" id="IPR011029">
    <property type="entry name" value="DEATH-like_dom_sf"/>
</dbReference>
<gene>
    <name evidence="8" type="primary">LOC106155485</name>
</gene>
<dbReference type="SUPFAM" id="SSF52540">
    <property type="entry name" value="P-loop containing nucleoside triphosphate hydrolases"/>
    <property type="match status" value="1"/>
</dbReference>
<keyword evidence="1" id="KW-0433">Leucine-rich repeat</keyword>
<dbReference type="PANTHER" id="PTHR48051">
    <property type="match status" value="1"/>
</dbReference>
<dbReference type="Pfam" id="PF00619">
    <property type="entry name" value="CARD"/>
    <property type="match status" value="1"/>
</dbReference>
<feature type="region of interest" description="Disordered" evidence="4">
    <location>
        <begin position="734"/>
        <end position="780"/>
    </location>
</feature>
<dbReference type="SUPFAM" id="SSF52058">
    <property type="entry name" value="L domain-like"/>
    <property type="match status" value="1"/>
</dbReference>
<proteinExistence type="predicted"/>
<accession>A0A1S3HK35</accession>
<feature type="domain" description="CARD" evidence="5">
    <location>
        <begin position="979"/>
        <end position="1070"/>
    </location>
</feature>
<dbReference type="Pfam" id="PF25497">
    <property type="entry name" value="COR-B"/>
    <property type="match status" value="1"/>
</dbReference>
<dbReference type="GO" id="GO:0000166">
    <property type="term" value="F:nucleotide binding"/>
    <property type="evidence" value="ECO:0007669"/>
    <property type="project" value="UniProtKB-KW"/>
</dbReference>
<dbReference type="Gene3D" id="1.10.533.10">
    <property type="entry name" value="Death Domain, Fas"/>
    <property type="match status" value="1"/>
</dbReference>
<dbReference type="AlphaFoldDB" id="A0A1S3HK35"/>
<name>A0A1S3HK35_LINAN</name>
<dbReference type="CDD" id="cd01671">
    <property type="entry name" value="CARD"/>
    <property type="match status" value="1"/>
</dbReference>
<evidence type="ECO:0000313" key="8">
    <source>
        <dbReference type="RefSeq" id="XP_013385816.1"/>
    </source>
</evidence>
<dbReference type="InterPro" id="IPR003591">
    <property type="entry name" value="Leu-rich_rpt_typical-subtyp"/>
</dbReference>
<dbReference type="GO" id="GO:0009966">
    <property type="term" value="P:regulation of signal transduction"/>
    <property type="evidence" value="ECO:0007669"/>
    <property type="project" value="UniProtKB-ARBA"/>
</dbReference>
<dbReference type="SMART" id="SM00365">
    <property type="entry name" value="LRR_SD22"/>
    <property type="match status" value="3"/>
</dbReference>
<dbReference type="SUPFAM" id="SSF47986">
    <property type="entry name" value="DEATH domain"/>
    <property type="match status" value="1"/>
</dbReference>
<dbReference type="PROSITE" id="PS50209">
    <property type="entry name" value="CARD"/>
    <property type="match status" value="1"/>
</dbReference>
<protein>
    <submittedName>
        <fullName evidence="8">Malignant fibrous histiocytoma-amplified sequence 1 homolog</fullName>
    </submittedName>
</protein>
<dbReference type="PROSITE" id="PS51424">
    <property type="entry name" value="ROC"/>
    <property type="match status" value="1"/>
</dbReference>
<feature type="compositionally biased region" description="Basic and acidic residues" evidence="4">
    <location>
        <begin position="766"/>
        <end position="780"/>
    </location>
</feature>
<dbReference type="GeneID" id="106155485"/>
<dbReference type="InParanoid" id="A0A1S3HK35"/>
<dbReference type="Pfam" id="PF13855">
    <property type="entry name" value="LRR_8"/>
    <property type="match status" value="2"/>
</dbReference>
<dbReference type="SMART" id="SM00369">
    <property type="entry name" value="LRR_TYP"/>
    <property type="match status" value="6"/>
</dbReference>
<feature type="compositionally biased region" description="Basic and acidic residues" evidence="4">
    <location>
        <begin position="737"/>
        <end position="746"/>
    </location>
</feature>
<dbReference type="KEGG" id="lak:106155485"/>
<evidence type="ECO:0000259" key="6">
    <source>
        <dbReference type="PROSITE" id="PS51424"/>
    </source>
</evidence>
<dbReference type="InterPro" id="IPR057263">
    <property type="entry name" value="COR-B"/>
</dbReference>
<dbReference type="PANTHER" id="PTHR48051:SF45">
    <property type="entry name" value="LEUCINE-RICH REPEAT PROTEIN SHOC-2-LIKE"/>
    <property type="match status" value="1"/>
</dbReference>
<dbReference type="InterPro" id="IPR027417">
    <property type="entry name" value="P-loop_NTPase"/>
</dbReference>
<dbReference type="PROSITE" id="PS51450">
    <property type="entry name" value="LRR"/>
    <property type="match status" value="2"/>
</dbReference>
<evidence type="ECO:0000259" key="5">
    <source>
        <dbReference type="PROSITE" id="PS50209"/>
    </source>
</evidence>